<dbReference type="InterPro" id="IPR019002">
    <property type="entry name" value="Ribosome_biogenesis_Nop16"/>
</dbReference>
<dbReference type="AlphaFoldDB" id="A0A8D8X980"/>
<dbReference type="Pfam" id="PF09420">
    <property type="entry name" value="Nop16"/>
    <property type="match status" value="2"/>
</dbReference>
<protein>
    <recommendedName>
        <fullName evidence="3">Nucleolar protein 16</fullName>
    </recommendedName>
</protein>
<evidence type="ECO:0000256" key="4">
    <source>
        <dbReference type="ARBA" id="ARBA00023242"/>
    </source>
</evidence>
<evidence type="ECO:0000256" key="1">
    <source>
        <dbReference type="ARBA" id="ARBA00004604"/>
    </source>
</evidence>
<dbReference type="GO" id="GO:0042273">
    <property type="term" value="P:ribosomal large subunit biogenesis"/>
    <property type="evidence" value="ECO:0007669"/>
    <property type="project" value="TreeGrafter"/>
</dbReference>
<dbReference type="GO" id="GO:0005730">
    <property type="term" value="C:nucleolus"/>
    <property type="evidence" value="ECO:0007669"/>
    <property type="project" value="UniProtKB-SubCell"/>
</dbReference>
<dbReference type="PANTHER" id="PTHR13243:SF1">
    <property type="entry name" value="NUCLEOLAR PROTEIN 16"/>
    <property type="match status" value="1"/>
</dbReference>
<dbReference type="EMBL" id="HBUF01629881">
    <property type="protein sequence ID" value="CAG6782976.1"/>
    <property type="molecule type" value="Transcribed_RNA"/>
</dbReference>
<sequence>MTKIRKQKRKKTFRYVNKKRLNNKRRKTGNIQDKTIKESWDNRLTVQRNMENMGLAFDPNQVVTKGEGQPGKGKKNKGTKMHVVKSLEEEAKQPRERQLRLPKTQVSYLTSMMDKHGEDYKAMARDPKNFYQETWKQIRAKINTLKGIPEQYNQYLKSKGLEPTTTTTNAEMEVES</sequence>
<name>A0A8D8X980_9HEMI</name>
<accession>A0A8D8X980</accession>
<evidence type="ECO:0000256" key="3">
    <source>
        <dbReference type="ARBA" id="ARBA00015522"/>
    </source>
</evidence>
<dbReference type="EMBL" id="HBUF01279145">
    <property type="protein sequence ID" value="CAG6686962.1"/>
    <property type="molecule type" value="Transcribed_RNA"/>
</dbReference>
<comment type="subcellular location">
    <subcellularLocation>
        <location evidence="1">Nucleus</location>
        <location evidence="1">Nucleolus</location>
    </subcellularLocation>
</comment>
<evidence type="ECO:0000313" key="5">
    <source>
        <dbReference type="EMBL" id="CAG6686958.1"/>
    </source>
</evidence>
<reference evidence="5" key="1">
    <citation type="submission" date="2021-05" db="EMBL/GenBank/DDBJ databases">
        <authorList>
            <person name="Alioto T."/>
            <person name="Alioto T."/>
            <person name="Gomez Garrido J."/>
        </authorList>
    </citation>
    <scope>NUCLEOTIDE SEQUENCE</scope>
</reference>
<evidence type="ECO:0000256" key="2">
    <source>
        <dbReference type="ARBA" id="ARBA00008479"/>
    </source>
</evidence>
<dbReference type="EMBL" id="HBUF01629879">
    <property type="protein sequence ID" value="CAG6782974.1"/>
    <property type="molecule type" value="Transcribed_RNA"/>
</dbReference>
<organism evidence="5">
    <name type="scientific">Cacopsylla melanoneura</name>
    <dbReference type="NCBI Taxonomy" id="428564"/>
    <lineage>
        <taxon>Eukaryota</taxon>
        <taxon>Metazoa</taxon>
        <taxon>Ecdysozoa</taxon>
        <taxon>Arthropoda</taxon>
        <taxon>Hexapoda</taxon>
        <taxon>Insecta</taxon>
        <taxon>Pterygota</taxon>
        <taxon>Neoptera</taxon>
        <taxon>Paraneoptera</taxon>
        <taxon>Hemiptera</taxon>
        <taxon>Sternorrhyncha</taxon>
        <taxon>Psylloidea</taxon>
        <taxon>Psyllidae</taxon>
        <taxon>Psyllinae</taxon>
        <taxon>Cacopsylla</taxon>
    </lineage>
</organism>
<comment type="similarity">
    <text evidence="2">Belongs to the NOP16 family.</text>
</comment>
<dbReference type="PANTHER" id="PTHR13243">
    <property type="entry name" value="HSPC111 PROTEIN-RELATED"/>
    <property type="match status" value="1"/>
</dbReference>
<keyword evidence="4" id="KW-0539">Nucleus</keyword>
<proteinExistence type="inferred from homology"/>
<dbReference type="EMBL" id="HBUF01279143">
    <property type="protein sequence ID" value="CAG6686958.1"/>
    <property type="molecule type" value="Transcribed_RNA"/>
</dbReference>